<dbReference type="CDD" id="cd01038">
    <property type="entry name" value="Endonuclease_DUF559"/>
    <property type="match status" value="1"/>
</dbReference>
<protein>
    <recommendedName>
        <fullName evidence="1">DUF559 domain-containing protein</fullName>
    </recommendedName>
</protein>
<dbReference type="Gene3D" id="3.40.960.10">
    <property type="entry name" value="VSR Endonuclease"/>
    <property type="match status" value="1"/>
</dbReference>
<sequence>MAEKIHNIKNLIRNRKKLRSSLTPAEAKLWSLLKNSQLEDRKFRRQHSVGQYVLDFYCSSERLCIELDGIAHFTDGGYEYDTARTEYLKTLNIRVLRFENKDVFENTEGVLEEIRRNFIIKQTTPPPLCPPLLRGECPTKLAL</sequence>
<dbReference type="SUPFAM" id="SSF52980">
    <property type="entry name" value="Restriction endonuclease-like"/>
    <property type="match status" value="1"/>
</dbReference>
<dbReference type="AlphaFoldDB" id="A0A9E2BIC6"/>
<proteinExistence type="predicted"/>
<dbReference type="PANTHER" id="PTHR38590">
    <property type="entry name" value="BLL0828 PROTEIN"/>
    <property type="match status" value="1"/>
</dbReference>
<name>A0A9E2BIC6_PSYF1</name>
<comment type="caution">
    <text evidence="2">The sequence shown here is derived from an EMBL/GenBank/DDBJ whole genome shotgun (WGS) entry which is preliminary data.</text>
</comment>
<evidence type="ECO:0000259" key="1">
    <source>
        <dbReference type="Pfam" id="PF04480"/>
    </source>
</evidence>
<dbReference type="EMBL" id="QLTW01000307">
    <property type="protein sequence ID" value="MBT9146087.1"/>
    <property type="molecule type" value="Genomic_DNA"/>
</dbReference>
<evidence type="ECO:0000313" key="2">
    <source>
        <dbReference type="EMBL" id="MBT9146087.1"/>
    </source>
</evidence>
<organism evidence="2 3">
    <name type="scientific">Psychracetigena formicireducens</name>
    <dbReference type="NCBI Taxonomy" id="2986056"/>
    <lineage>
        <taxon>Bacteria</taxon>
        <taxon>Bacillati</taxon>
        <taxon>Candidatus Lithacetigenota</taxon>
        <taxon>Candidatus Psychracetigena</taxon>
    </lineage>
</organism>
<dbReference type="Pfam" id="PF04480">
    <property type="entry name" value="DUF559"/>
    <property type="match status" value="1"/>
</dbReference>
<evidence type="ECO:0000313" key="3">
    <source>
        <dbReference type="Proteomes" id="UP000811545"/>
    </source>
</evidence>
<dbReference type="Proteomes" id="UP000811545">
    <property type="component" value="Unassembled WGS sequence"/>
</dbReference>
<feature type="domain" description="DUF559" evidence="1">
    <location>
        <begin position="12"/>
        <end position="116"/>
    </location>
</feature>
<accession>A0A9E2BIC6</accession>
<dbReference type="PANTHER" id="PTHR38590:SF1">
    <property type="entry name" value="BLL0828 PROTEIN"/>
    <property type="match status" value="1"/>
</dbReference>
<dbReference type="InterPro" id="IPR011335">
    <property type="entry name" value="Restrct_endonuc-II-like"/>
</dbReference>
<dbReference type="InterPro" id="IPR047216">
    <property type="entry name" value="Endonuclease_DUF559_bact"/>
</dbReference>
<gene>
    <name evidence="2" type="ORF">DDT42_01966</name>
</gene>
<reference evidence="2 3" key="1">
    <citation type="journal article" date="2021" name="bioRxiv">
        <title>Unique metabolic strategies in Hadean analogues reveal hints for primordial physiology.</title>
        <authorList>
            <person name="Nobu M.K."/>
            <person name="Nakai R."/>
            <person name="Tamazawa S."/>
            <person name="Mori H."/>
            <person name="Toyoda A."/>
            <person name="Ijiri A."/>
            <person name="Suzuki S."/>
            <person name="Kurokawa K."/>
            <person name="Kamagata Y."/>
            <person name="Tamaki H."/>
        </authorList>
    </citation>
    <scope>NUCLEOTIDE SEQUENCE [LARGE SCALE GENOMIC DNA]</scope>
    <source>
        <strain evidence="2">BS525</strain>
    </source>
</reference>
<dbReference type="InterPro" id="IPR007569">
    <property type="entry name" value="DUF559"/>
</dbReference>